<evidence type="ECO:0000256" key="11">
    <source>
        <dbReference type="RuleBase" id="RU362031"/>
    </source>
</evidence>
<keyword evidence="11" id="KW-0479">Metal-binding</keyword>
<dbReference type="CDD" id="cd06163">
    <property type="entry name" value="S2P-M50_PDZ_RseP-like"/>
    <property type="match status" value="1"/>
</dbReference>
<evidence type="ECO:0000256" key="6">
    <source>
        <dbReference type="ARBA" id="ARBA00022801"/>
    </source>
</evidence>
<dbReference type="Pfam" id="PF02163">
    <property type="entry name" value="Peptidase_M50"/>
    <property type="match status" value="1"/>
</dbReference>
<feature type="transmembrane region" description="Helical" evidence="11">
    <location>
        <begin position="170"/>
        <end position="192"/>
    </location>
</feature>
<keyword evidence="9 11" id="KW-0482">Metalloprotease</keyword>
<comment type="similarity">
    <text evidence="3 11">Belongs to the peptidase M50B family.</text>
</comment>
<dbReference type="GO" id="GO:0006508">
    <property type="term" value="P:proteolysis"/>
    <property type="evidence" value="ECO:0007669"/>
    <property type="project" value="UniProtKB-KW"/>
</dbReference>
<dbReference type="PANTHER" id="PTHR42837">
    <property type="entry name" value="REGULATOR OF SIGMA-E PROTEASE RSEP"/>
    <property type="match status" value="1"/>
</dbReference>
<evidence type="ECO:0000256" key="2">
    <source>
        <dbReference type="ARBA" id="ARBA00004141"/>
    </source>
</evidence>
<dbReference type="InterPro" id="IPR008915">
    <property type="entry name" value="Peptidase_M50"/>
</dbReference>
<sequence length="419" mass="46458">MQTILSFVIVLSVLVFIHELGHFLFAKRAGILVREFAIGFGPKIFSRWKGETQYSIRALPLGGFVRMAGEDPEIVEMQTGSEVAVELDDQNRVTGFFFPKHPKYQSLPVKGKVTGMDLEKDLFVRLETEDGRALRYDVHPQAFLYRDQKDKTQIAPLDRQFSSKTLGQRALTILAGPVFNIVLATVLFMVLVKLTGVESKVIQDVVPGSPAAEAGLKSGDVIRAVDGQTIRDGDDLREKVQQSQGQPMLITVQRGDQVFQTKVKPIWNPQIKQYLMNVRLKQQPATATEVVVKGAKETVMWTNRIFEGFGQLITGKIGIQALGGPVQIASITGQAAEAGFLALIRWTALLSLYLGVFNLLPIPALDGSRLVFIGLEALRGRPVDPNKESMVHFVGFALLMVLMLAVTYNDIMKVFFSQR</sequence>
<feature type="transmembrane region" description="Helical" evidence="11">
    <location>
        <begin position="340"/>
        <end position="360"/>
    </location>
</feature>
<comment type="cofactor">
    <cofactor evidence="1 11">
        <name>Zn(2+)</name>
        <dbReference type="ChEBI" id="CHEBI:29105"/>
    </cofactor>
</comment>
<dbReference type="InterPro" id="IPR001478">
    <property type="entry name" value="PDZ"/>
</dbReference>
<evidence type="ECO:0000256" key="9">
    <source>
        <dbReference type="ARBA" id="ARBA00023049"/>
    </source>
</evidence>
<reference evidence="13" key="1">
    <citation type="journal article" date="2013" name="Int. J. Syst. Evol. Microbiol.">
        <title>Polycladomyces abyssicola gen. nov., sp. nov., a thermophilic filamentous bacterium isolated from hemipelagic sediment.</title>
        <authorList>
            <person name="Tsubouchi T."/>
            <person name="Shimane Y."/>
            <person name="Mori K."/>
            <person name="Usui K."/>
            <person name="Hiraki T."/>
            <person name="Tame A."/>
            <person name="Uematsu K."/>
            <person name="Maruyama T."/>
            <person name="Hatada Y."/>
        </authorList>
    </citation>
    <scope>NUCLEOTIDE SEQUENCE</scope>
    <source>
        <strain evidence="13">JIR-001</strain>
    </source>
</reference>
<evidence type="ECO:0000256" key="1">
    <source>
        <dbReference type="ARBA" id="ARBA00001947"/>
    </source>
</evidence>
<evidence type="ECO:0000313" key="14">
    <source>
        <dbReference type="Proteomes" id="UP000677436"/>
    </source>
</evidence>
<keyword evidence="8 11" id="KW-1133">Transmembrane helix</keyword>
<dbReference type="SMART" id="SM00228">
    <property type="entry name" value="PDZ"/>
    <property type="match status" value="1"/>
</dbReference>
<evidence type="ECO:0000313" key="13">
    <source>
        <dbReference type="EMBL" id="BCU82071.1"/>
    </source>
</evidence>
<keyword evidence="10 11" id="KW-0472">Membrane</keyword>
<dbReference type="EC" id="3.4.24.-" evidence="11"/>
<dbReference type="SUPFAM" id="SSF50156">
    <property type="entry name" value="PDZ domain-like"/>
    <property type="match status" value="1"/>
</dbReference>
<evidence type="ECO:0000259" key="12">
    <source>
        <dbReference type="PROSITE" id="PS50106"/>
    </source>
</evidence>
<dbReference type="PANTHER" id="PTHR42837:SF2">
    <property type="entry name" value="MEMBRANE METALLOPROTEASE ARASP2, CHLOROPLASTIC-RELATED"/>
    <property type="match status" value="1"/>
</dbReference>
<dbReference type="NCBIfam" id="TIGR00054">
    <property type="entry name" value="RIP metalloprotease RseP"/>
    <property type="match status" value="1"/>
</dbReference>
<keyword evidence="4" id="KW-0645">Protease</keyword>
<evidence type="ECO:0000256" key="4">
    <source>
        <dbReference type="ARBA" id="ARBA00022670"/>
    </source>
</evidence>
<feature type="transmembrane region" description="Helical" evidence="11">
    <location>
        <begin position="390"/>
        <end position="409"/>
    </location>
</feature>
<dbReference type="Gene3D" id="2.30.42.10">
    <property type="match status" value="1"/>
</dbReference>
<dbReference type="GO" id="GO:0016020">
    <property type="term" value="C:membrane"/>
    <property type="evidence" value="ECO:0007669"/>
    <property type="project" value="UniProtKB-SubCell"/>
</dbReference>
<organism evidence="13 14">
    <name type="scientific">Polycladomyces abyssicola</name>
    <dbReference type="NCBI Taxonomy" id="1125966"/>
    <lineage>
        <taxon>Bacteria</taxon>
        <taxon>Bacillati</taxon>
        <taxon>Bacillota</taxon>
        <taxon>Bacilli</taxon>
        <taxon>Bacillales</taxon>
        <taxon>Thermoactinomycetaceae</taxon>
        <taxon>Polycladomyces</taxon>
    </lineage>
</organism>
<comment type="subcellular location">
    <subcellularLocation>
        <location evidence="2">Membrane</location>
        <topology evidence="2">Multi-pass membrane protein</topology>
    </subcellularLocation>
</comment>
<keyword evidence="7 11" id="KW-0862">Zinc</keyword>
<proteinExistence type="inferred from homology"/>
<feature type="domain" description="PDZ" evidence="12">
    <location>
        <begin position="192"/>
        <end position="232"/>
    </location>
</feature>
<evidence type="ECO:0000256" key="7">
    <source>
        <dbReference type="ARBA" id="ARBA00022833"/>
    </source>
</evidence>
<dbReference type="InterPro" id="IPR041489">
    <property type="entry name" value="PDZ_6"/>
</dbReference>
<dbReference type="PROSITE" id="PS50106">
    <property type="entry name" value="PDZ"/>
    <property type="match status" value="1"/>
</dbReference>
<keyword evidence="5 11" id="KW-0812">Transmembrane</keyword>
<dbReference type="Pfam" id="PF17820">
    <property type="entry name" value="PDZ_6"/>
    <property type="match status" value="1"/>
</dbReference>
<evidence type="ECO:0000256" key="3">
    <source>
        <dbReference type="ARBA" id="ARBA00007931"/>
    </source>
</evidence>
<dbReference type="AlphaFoldDB" id="A0A8D5UGK3"/>
<keyword evidence="14" id="KW-1185">Reference proteome</keyword>
<evidence type="ECO:0000256" key="5">
    <source>
        <dbReference type="ARBA" id="ARBA00022692"/>
    </source>
</evidence>
<dbReference type="GO" id="GO:0046872">
    <property type="term" value="F:metal ion binding"/>
    <property type="evidence" value="ECO:0007669"/>
    <property type="project" value="UniProtKB-KW"/>
</dbReference>
<gene>
    <name evidence="13" type="ORF">JIR001_18540</name>
</gene>
<dbReference type="InterPro" id="IPR036034">
    <property type="entry name" value="PDZ_sf"/>
</dbReference>
<name>A0A8D5UGK3_9BACL</name>
<dbReference type="KEGG" id="pabs:JIR001_18540"/>
<reference evidence="13" key="2">
    <citation type="journal article" date="2021" name="Microbiol. Resour. Announc.">
        <title>Complete Genome Sequence of Polycladomyces abyssicola JIR-001T, Isolated from Hemipelagic Sediment in Deep Seawater.</title>
        <authorList>
            <person name="Tsubouchi T."/>
            <person name="Kaneko Y."/>
        </authorList>
    </citation>
    <scope>NUCLEOTIDE SEQUENCE</scope>
    <source>
        <strain evidence="13">JIR-001</strain>
    </source>
</reference>
<protein>
    <recommendedName>
        <fullName evidence="11">Zinc metalloprotease</fullName>
        <ecNumber evidence="11">3.4.24.-</ecNumber>
    </recommendedName>
</protein>
<dbReference type="Proteomes" id="UP000677436">
    <property type="component" value="Chromosome"/>
</dbReference>
<keyword evidence="6 11" id="KW-0378">Hydrolase</keyword>
<evidence type="ECO:0000256" key="8">
    <source>
        <dbReference type="ARBA" id="ARBA00022989"/>
    </source>
</evidence>
<evidence type="ECO:0000256" key="10">
    <source>
        <dbReference type="ARBA" id="ARBA00023136"/>
    </source>
</evidence>
<accession>A0A8D5UGK3</accession>
<dbReference type="GO" id="GO:0004222">
    <property type="term" value="F:metalloendopeptidase activity"/>
    <property type="evidence" value="ECO:0007669"/>
    <property type="project" value="InterPro"/>
</dbReference>
<dbReference type="InterPro" id="IPR004387">
    <property type="entry name" value="Pept_M50_Zn"/>
</dbReference>
<dbReference type="RefSeq" id="WP_212772457.1">
    <property type="nucleotide sequence ID" value="NZ_AP024601.1"/>
</dbReference>
<dbReference type="EMBL" id="AP024601">
    <property type="protein sequence ID" value="BCU82071.1"/>
    <property type="molecule type" value="Genomic_DNA"/>
</dbReference>